<keyword evidence="11" id="KW-1185">Reference proteome</keyword>
<dbReference type="Proteomes" id="UP000614601">
    <property type="component" value="Unassembled WGS sequence"/>
</dbReference>
<dbReference type="OrthoDB" id="3501850at2759"/>
<accession>A0A811LGD7</accession>
<dbReference type="GO" id="GO:0000978">
    <property type="term" value="F:RNA polymerase II cis-regulatory region sequence-specific DNA binding"/>
    <property type="evidence" value="ECO:0007669"/>
    <property type="project" value="TreeGrafter"/>
</dbReference>
<dbReference type="Proteomes" id="UP000783686">
    <property type="component" value="Unassembled WGS sequence"/>
</dbReference>
<keyword evidence="5 7" id="KW-0371">Homeobox</keyword>
<dbReference type="PROSITE" id="PS00027">
    <property type="entry name" value="HOMEOBOX_1"/>
    <property type="match status" value="1"/>
</dbReference>
<dbReference type="InterPro" id="IPR001356">
    <property type="entry name" value="HD"/>
</dbReference>
<dbReference type="InterPro" id="IPR031701">
    <property type="entry name" value="SIX1_SD"/>
</dbReference>
<evidence type="ECO:0000256" key="2">
    <source>
        <dbReference type="ARBA" id="ARBA00008161"/>
    </source>
</evidence>
<reference evidence="10" key="1">
    <citation type="submission" date="2020-09" db="EMBL/GenBank/DDBJ databases">
        <authorList>
            <person name="Kikuchi T."/>
        </authorList>
    </citation>
    <scope>NUCLEOTIDE SEQUENCE</scope>
    <source>
        <strain evidence="10">SH1</strain>
    </source>
</reference>
<dbReference type="SMART" id="SM00389">
    <property type="entry name" value="HOX"/>
    <property type="match status" value="1"/>
</dbReference>
<dbReference type="InterPro" id="IPR017970">
    <property type="entry name" value="Homeobox_CS"/>
</dbReference>
<feature type="domain" description="Homeobox" evidence="9">
    <location>
        <begin position="173"/>
        <end position="233"/>
    </location>
</feature>
<dbReference type="AlphaFoldDB" id="A0A811LGD7"/>
<evidence type="ECO:0000256" key="4">
    <source>
        <dbReference type="ARBA" id="ARBA00023125"/>
    </source>
</evidence>
<evidence type="ECO:0000259" key="9">
    <source>
        <dbReference type="PROSITE" id="PS50071"/>
    </source>
</evidence>
<dbReference type="Pfam" id="PF00046">
    <property type="entry name" value="Homeodomain"/>
    <property type="match status" value="1"/>
</dbReference>
<keyword evidence="6 7" id="KW-0539">Nucleus</keyword>
<evidence type="ECO:0000313" key="11">
    <source>
        <dbReference type="Proteomes" id="UP000614601"/>
    </source>
</evidence>
<dbReference type="InterPro" id="IPR009057">
    <property type="entry name" value="Homeodomain-like_sf"/>
</dbReference>
<dbReference type="PANTHER" id="PTHR10390:SF61">
    <property type="entry name" value="HOMEOBOX PROTEIN SIX2"/>
    <property type="match status" value="1"/>
</dbReference>
<keyword evidence="4 7" id="KW-0238">DNA-binding</keyword>
<feature type="DNA-binding region" description="Homeobox" evidence="7">
    <location>
        <begin position="175"/>
        <end position="234"/>
    </location>
</feature>
<evidence type="ECO:0000256" key="5">
    <source>
        <dbReference type="ARBA" id="ARBA00023155"/>
    </source>
</evidence>
<dbReference type="GO" id="GO:0000981">
    <property type="term" value="F:DNA-binding transcription factor activity, RNA polymerase II-specific"/>
    <property type="evidence" value="ECO:0007669"/>
    <property type="project" value="InterPro"/>
</dbReference>
<dbReference type="Gene3D" id="1.10.10.60">
    <property type="entry name" value="Homeodomain-like"/>
    <property type="match status" value="1"/>
</dbReference>
<dbReference type="PANTHER" id="PTHR10390">
    <property type="entry name" value="HOMEOBOX PROTEIN SIX"/>
    <property type="match status" value="1"/>
</dbReference>
<comment type="subcellular location">
    <subcellularLocation>
        <location evidence="1 7 8">Nucleus</location>
    </subcellularLocation>
</comment>
<dbReference type="GO" id="GO:0005634">
    <property type="term" value="C:nucleus"/>
    <property type="evidence" value="ECO:0007669"/>
    <property type="project" value="UniProtKB-SubCell"/>
</dbReference>
<evidence type="ECO:0000256" key="6">
    <source>
        <dbReference type="ARBA" id="ARBA00023242"/>
    </source>
</evidence>
<evidence type="ECO:0000256" key="3">
    <source>
        <dbReference type="ARBA" id="ARBA00022473"/>
    </source>
</evidence>
<protein>
    <recommendedName>
        <fullName evidence="9">Homeobox domain-containing protein</fullName>
    </recommendedName>
</protein>
<comment type="similarity">
    <text evidence="2">Belongs to the SIX/Sine oculis homeobox family.</text>
</comment>
<organism evidence="10 11">
    <name type="scientific">Bursaphelenchus okinawaensis</name>
    <dbReference type="NCBI Taxonomy" id="465554"/>
    <lineage>
        <taxon>Eukaryota</taxon>
        <taxon>Metazoa</taxon>
        <taxon>Ecdysozoa</taxon>
        <taxon>Nematoda</taxon>
        <taxon>Chromadorea</taxon>
        <taxon>Rhabditida</taxon>
        <taxon>Tylenchina</taxon>
        <taxon>Tylenchomorpha</taxon>
        <taxon>Aphelenchoidea</taxon>
        <taxon>Aphelenchoididae</taxon>
        <taxon>Bursaphelenchus</taxon>
    </lineage>
</organism>
<dbReference type="SUPFAM" id="SSF46689">
    <property type="entry name" value="Homeodomain-like"/>
    <property type="match status" value="1"/>
</dbReference>
<dbReference type="FunFam" id="1.10.10.60:FF:000046">
    <property type="entry name" value="SIX homeobox 3"/>
    <property type="match status" value="1"/>
</dbReference>
<keyword evidence="3" id="KW-0217">Developmental protein</keyword>
<dbReference type="PROSITE" id="PS50071">
    <property type="entry name" value="HOMEOBOX_2"/>
    <property type="match status" value="1"/>
</dbReference>
<sequence>MFHYFASAPHSSNQEDQLFSGFIRSSNFEYTTKAQCSFDNKPLRLNDSEKTDEQNLEFIFDNEQISVLCQVLQNGDEIDQLAQFIWSIPEKACFKCNEHVLKSQALIAFHRHNFKDLYHLLQSHHFSPTHHEELQNLWMKAHYIEAEKIRGRELGAVGKYRIRRKYPLPRTIWDGEETSYCFREKSRVVLRNSYRKNPYPSPKEKKELAVETNLTVTQVSNWFKNRRQRDRAAGAK</sequence>
<evidence type="ECO:0000256" key="1">
    <source>
        <dbReference type="ARBA" id="ARBA00004123"/>
    </source>
</evidence>
<evidence type="ECO:0000313" key="10">
    <source>
        <dbReference type="EMBL" id="CAD5226569.1"/>
    </source>
</evidence>
<proteinExistence type="inferred from homology"/>
<dbReference type="CDD" id="cd00086">
    <property type="entry name" value="homeodomain"/>
    <property type="match status" value="1"/>
</dbReference>
<evidence type="ECO:0000256" key="8">
    <source>
        <dbReference type="RuleBase" id="RU000682"/>
    </source>
</evidence>
<dbReference type="EMBL" id="CAJFCW020000005">
    <property type="protein sequence ID" value="CAG9122361.1"/>
    <property type="molecule type" value="Genomic_DNA"/>
</dbReference>
<dbReference type="EMBL" id="CAJFDH010000005">
    <property type="protein sequence ID" value="CAD5226569.1"/>
    <property type="molecule type" value="Genomic_DNA"/>
</dbReference>
<name>A0A811LGD7_9BILA</name>
<evidence type="ECO:0000256" key="7">
    <source>
        <dbReference type="PROSITE-ProRule" id="PRU00108"/>
    </source>
</evidence>
<dbReference type="GO" id="GO:0005667">
    <property type="term" value="C:transcription regulator complex"/>
    <property type="evidence" value="ECO:0007669"/>
    <property type="project" value="TreeGrafter"/>
</dbReference>
<dbReference type="Pfam" id="PF16878">
    <property type="entry name" value="SIX1_SD"/>
    <property type="match status" value="1"/>
</dbReference>
<gene>
    <name evidence="10" type="ORF">BOKJ2_LOCUS12138</name>
</gene>
<comment type="caution">
    <text evidence="10">The sequence shown here is derived from an EMBL/GenBank/DDBJ whole genome shotgun (WGS) entry which is preliminary data.</text>
</comment>